<feature type="region of interest" description="Disordered" evidence="1">
    <location>
        <begin position="1"/>
        <end position="22"/>
    </location>
</feature>
<dbReference type="EMBL" id="CP092620">
    <property type="protein sequence ID" value="UMM14813.1"/>
    <property type="molecule type" value="Genomic_DNA"/>
</dbReference>
<proteinExistence type="predicted"/>
<dbReference type="PANTHER" id="PTHR31379">
    <property type="entry name" value="F-BOX C PROTEIN-RELATED-RELATED"/>
    <property type="match status" value="1"/>
</dbReference>
<evidence type="ECO:0000313" key="3">
    <source>
        <dbReference type="Proteomes" id="UP000829354"/>
    </source>
</evidence>
<dbReference type="AlphaFoldDB" id="A0AAE9J4W6"/>
<keyword evidence="3" id="KW-1185">Reference proteome</keyword>
<organism evidence="2 3">
    <name type="scientific">Caenorhabditis briggsae</name>
    <dbReference type="NCBI Taxonomy" id="6238"/>
    <lineage>
        <taxon>Eukaryota</taxon>
        <taxon>Metazoa</taxon>
        <taxon>Ecdysozoa</taxon>
        <taxon>Nematoda</taxon>
        <taxon>Chromadorea</taxon>
        <taxon>Rhabditida</taxon>
        <taxon>Rhabditina</taxon>
        <taxon>Rhabditomorpha</taxon>
        <taxon>Rhabditoidea</taxon>
        <taxon>Rhabditidae</taxon>
        <taxon>Peloderinae</taxon>
        <taxon>Caenorhabditis</taxon>
    </lineage>
</organism>
<evidence type="ECO:0000256" key="1">
    <source>
        <dbReference type="SAM" id="MobiDB-lite"/>
    </source>
</evidence>
<sequence length="209" mass="23262">MSELPNAGKKTAGPTGKANTPRVMEVSGKMMAPTRHEFGTSGKLSEVLPRVETILKHPLRPFARLGSNKWRLEDAQNPKVGNANVLGLYGCLNVNFIIALCRELPNKKFMTTGGLAMKPSDFVIIVENLIDAKGTLGTLYEIRQSIERTTRETLRTIAGRFENAVVRERLVTIPLPHQLQLDVSYEPSLIYPDSIFCIVKMEVVQSRDN</sequence>
<reference evidence="2 3" key="1">
    <citation type="submission" date="2022-04" db="EMBL/GenBank/DDBJ databases">
        <title>Chromosome-level reference genomes for two strains of Caenorhabditis briggsae: an improved platform for comparative genomics.</title>
        <authorList>
            <person name="Stevens L."/>
            <person name="Andersen E."/>
        </authorList>
    </citation>
    <scope>NUCLEOTIDE SEQUENCE [LARGE SCALE GENOMIC DNA]</scope>
    <source>
        <strain evidence="2">VX34</strain>
        <tissue evidence="2">Whole-organism</tissue>
    </source>
</reference>
<protein>
    <submittedName>
        <fullName evidence="2">Uncharacterized protein</fullName>
    </submittedName>
</protein>
<dbReference type="PANTHER" id="PTHR31379:SF1">
    <property type="entry name" value="F-BOX C PROTEIN-RELATED"/>
    <property type="match status" value="1"/>
</dbReference>
<name>A0AAE9J4W6_CAEBR</name>
<dbReference type="InterPro" id="IPR021942">
    <property type="entry name" value="DUF3557"/>
</dbReference>
<gene>
    <name evidence="2" type="ORF">L5515_002478</name>
</gene>
<accession>A0AAE9J4W6</accession>
<evidence type="ECO:0000313" key="2">
    <source>
        <dbReference type="EMBL" id="UMM14813.1"/>
    </source>
</evidence>
<dbReference type="Proteomes" id="UP000829354">
    <property type="component" value="Chromosome I"/>
</dbReference>